<dbReference type="GO" id="GO:0016787">
    <property type="term" value="F:hydrolase activity"/>
    <property type="evidence" value="ECO:0007669"/>
    <property type="project" value="UniProtKB-KW"/>
</dbReference>
<dbReference type="AlphaFoldDB" id="A0AAU7ZEX9"/>
<dbReference type="InterPro" id="IPR029058">
    <property type="entry name" value="AB_hydrolase_fold"/>
</dbReference>
<evidence type="ECO:0000256" key="2">
    <source>
        <dbReference type="SAM" id="SignalP"/>
    </source>
</evidence>
<protein>
    <submittedName>
        <fullName evidence="4">Alpha/beta hydrolase</fullName>
    </submittedName>
</protein>
<reference evidence="4" key="1">
    <citation type="submission" date="2023-08" db="EMBL/GenBank/DDBJ databases">
        <authorList>
            <person name="Messyasz A."/>
            <person name="Mannisto M.K."/>
            <person name="Kerkhof L.J."/>
            <person name="Haggblom M."/>
        </authorList>
    </citation>
    <scope>NUCLEOTIDE SEQUENCE</scope>
    <source>
        <strain evidence="4">M8UP23</strain>
    </source>
</reference>
<feature type="domain" description="AB hydrolase-1" evidence="3">
    <location>
        <begin position="55"/>
        <end position="310"/>
    </location>
</feature>
<feature type="chain" id="PRO_5043941603" evidence="2">
    <location>
        <begin position="24"/>
        <end position="320"/>
    </location>
</feature>
<organism evidence="4">
    <name type="scientific">Tunturiibacter empetritectus</name>
    <dbReference type="NCBI Taxonomy" id="3069691"/>
    <lineage>
        <taxon>Bacteria</taxon>
        <taxon>Pseudomonadati</taxon>
        <taxon>Acidobacteriota</taxon>
        <taxon>Terriglobia</taxon>
        <taxon>Terriglobales</taxon>
        <taxon>Acidobacteriaceae</taxon>
        <taxon>Tunturiibacter</taxon>
    </lineage>
</organism>
<keyword evidence="2" id="KW-0732">Signal</keyword>
<dbReference type="InterPro" id="IPR000073">
    <property type="entry name" value="AB_hydrolase_1"/>
</dbReference>
<dbReference type="KEGG" id="temp:RBB75_03180"/>
<dbReference type="PANTHER" id="PTHR43798">
    <property type="entry name" value="MONOACYLGLYCEROL LIPASE"/>
    <property type="match status" value="1"/>
</dbReference>
<evidence type="ECO:0000259" key="3">
    <source>
        <dbReference type="Pfam" id="PF12697"/>
    </source>
</evidence>
<reference evidence="4" key="2">
    <citation type="journal article" date="2024" name="Environ. Microbiol.">
        <title>Genome analysis and description of Tunturibacter gen. nov. expands the diversity of Terriglobia in tundra soils.</title>
        <authorList>
            <person name="Messyasz A."/>
            <person name="Mannisto M.K."/>
            <person name="Kerkhof L.J."/>
            <person name="Haggblom M.M."/>
        </authorList>
    </citation>
    <scope>NUCLEOTIDE SEQUENCE</scope>
    <source>
        <strain evidence="4">M8UP23</strain>
    </source>
</reference>
<accession>A0AAU7ZEX9</accession>
<dbReference type="SUPFAM" id="SSF53474">
    <property type="entry name" value="alpha/beta-Hydrolases"/>
    <property type="match status" value="1"/>
</dbReference>
<dbReference type="PANTHER" id="PTHR43798:SF31">
    <property type="entry name" value="AB HYDROLASE SUPERFAMILY PROTEIN YCLE"/>
    <property type="match status" value="1"/>
</dbReference>
<dbReference type="InterPro" id="IPR050266">
    <property type="entry name" value="AB_hydrolase_sf"/>
</dbReference>
<dbReference type="Pfam" id="PF12697">
    <property type="entry name" value="Abhydrolase_6"/>
    <property type="match status" value="1"/>
</dbReference>
<dbReference type="GO" id="GO:0016020">
    <property type="term" value="C:membrane"/>
    <property type="evidence" value="ECO:0007669"/>
    <property type="project" value="TreeGrafter"/>
</dbReference>
<sequence length="320" mass="35195">MRQIRKLSFLLIVSPWIAAYSMAQTDSSPHSVQMVVVEPGVQLEVLDWGGSGRPLIFLAGNGDTAHRFDGFAPQFRKRHHVFAVTRRGFGASSSPAPANGNYSADRLGDDVLAVAKALRIDRPVLVGHSMAGEELSSIGSRFPNKVSGLIYLDAATDFALDDPEHPLLTNEMNDMKKRIDKIEAGGVDEKKELLELEIAAARFETVLHHDNAEIANMPPLPPRSPIGAALNFGTQKYTSISVPALAIYACPHNWDRLPDGDRKAALIKDDKARCTRWADNFRRGVPNAHIVMIPNADHYVYLSNEAQVVAEMNAFLDNLH</sequence>
<keyword evidence="1 4" id="KW-0378">Hydrolase</keyword>
<evidence type="ECO:0000313" key="4">
    <source>
        <dbReference type="EMBL" id="XCB27329.1"/>
    </source>
</evidence>
<evidence type="ECO:0000256" key="1">
    <source>
        <dbReference type="ARBA" id="ARBA00022801"/>
    </source>
</evidence>
<dbReference type="Gene3D" id="3.40.50.1820">
    <property type="entry name" value="alpha/beta hydrolase"/>
    <property type="match status" value="1"/>
</dbReference>
<dbReference type="RefSeq" id="WP_353069486.1">
    <property type="nucleotide sequence ID" value="NZ_CP132932.1"/>
</dbReference>
<dbReference type="EMBL" id="CP132932">
    <property type="protein sequence ID" value="XCB27329.1"/>
    <property type="molecule type" value="Genomic_DNA"/>
</dbReference>
<feature type="signal peptide" evidence="2">
    <location>
        <begin position="1"/>
        <end position="23"/>
    </location>
</feature>
<gene>
    <name evidence="4" type="ORF">RBB75_03180</name>
</gene>
<proteinExistence type="predicted"/>
<name>A0AAU7ZEX9_9BACT</name>